<dbReference type="RefSeq" id="WP_166401538.1">
    <property type="nucleotide sequence ID" value="NZ_JAANHS010000001.1"/>
</dbReference>
<dbReference type="SUPFAM" id="SSF56601">
    <property type="entry name" value="beta-lactamase/transpeptidase-like"/>
    <property type="match status" value="1"/>
</dbReference>
<feature type="domain" description="Beta-lactamase-related" evidence="2">
    <location>
        <begin position="245"/>
        <end position="356"/>
    </location>
</feature>
<dbReference type="PANTHER" id="PTHR43283">
    <property type="entry name" value="BETA-LACTAMASE-RELATED"/>
    <property type="match status" value="1"/>
</dbReference>
<feature type="region of interest" description="Disordered" evidence="1">
    <location>
        <begin position="1"/>
        <end position="24"/>
    </location>
</feature>
<evidence type="ECO:0000259" key="2">
    <source>
        <dbReference type="Pfam" id="PF00144"/>
    </source>
</evidence>
<protein>
    <submittedName>
        <fullName evidence="3">Serine hydrolase</fullName>
    </submittedName>
</protein>
<dbReference type="EMBL" id="JAANHS010000001">
    <property type="protein sequence ID" value="NHB75501.1"/>
    <property type="molecule type" value="Genomic_DNA"/>
</dbReference>
<organism evidence="3 4">
    <name type="scientific">Rhodobacter calidifons</name>
    <dbReference type="NCBI Taxonomy" id="2715277"/>
    <lineage>
        <taxon>Bacteria</taxon>
        <taxon>Pseudomonadati</taxon>
        <taxon>Pseudomonadota</taxon>
        <taxon>Alphaproteobacteria</taxon>
        <taxon>Rhodobacterales</taxon>
        <taxon>Rhodobacter group</taxon>
        <taxon>Rhodobacter</taxon>
    </lineage>
</organism>
<reference evidence="3 4" key="1">
    <citation type="journal article" date="2022" name="Microorganisms">
        <title>Genome Sequence and Characterization of a Xanthorhodopsin-Containing, Aerobic Anoxygenic Phototrophic Rhodobacter Species, Isolated from Mesophilic Conditions at Yellowstone National Park.</title>
        <authorList>
            <person name="Kyndt J.A."/>
            <person name="Robertson S."/>
            <person name="Shoffstall I.B."/>
            <person name="Ramaley R.F."/>
            <person name="Meyer T.E."/>
        </authorList>
    </citation>
    <scope>NUCLEOTIDE SEQUENCE [LARGE SCALE GENOMIC DNA]</scope>
    <source>
        <strain evidence="3 4">M37P</strain>
    </source>
</reference>
<gene>
    <name evidence="3" type="ORF">G8O29_01945</name>
</gene>
<evidence type="ECO:0000313" key="4">
    <source>
        <dbReference type="Proteomes" id="UP001515660"/>
    </source>
</evidence>
<dbReference type="PANTHER" id="PTHR43283:SF7">
    <property type="entry name" value="BETA-LACTAMASE-RELATED DOMAIN-CONTAINING PROTEIN"/>
    <property type="match status" value="1"/>
</dbReference>
<dbReference type="InterPro" id="IPR012338">
    <property type="entry name" value="Beta-lactam/transpept-like"/>
</dbReference>
<evidence type="ECO:0000256" key="1">
    <source>
        <dbReference type="SAM" id="MobiDB-lite"/>
    </source>
</evidence>
<sequence length="379" mass="40687">MQPQTHPNPDLSVGPDHHPRWNAAPHRRQGFHTLHRIARYSLGFRAASVLDLRLTADLGIPAREDVRRLTASPWFSALAVTEGNRLLYEAYAPDFGPDRPHAIMSISKMAANLILGHLWEAGRIALDEPLGAILPWLGPGYRDATVQQALNMDVHNAFNEDYTDPFTTVFQFETAMGMRLPQGPEPLMAELLAGIGLAPGAGDSVNRTGASLYKSANTDVLMLAAEARGGRPLRAWLADLADAAGIEGVLHMGTDRAGTPIFSGGICLTARDLCRYGALFARNGRGVDGTAFGSAAFLDRTLAGGVPMPAPRGHLRYSNQTNTDGTWVGHGGYGGQYLVANPATGRVACYLSVLQDAHGYDPDWYPPVIAMLTEICAGP</sequence>
<keyword evidence="4" id="KW-1185">Reference proteome</keyword>
<comment type="caution">
    <text evidence="3">The sequence shown here is derived from an EMBL/GenBank/DDBJ whole genome shotgun (WGS) entry which is preliminary data.</text>
</comment>
<dbReference type="Pfam" id="PF00144">
    <property type="entry name" value="Beta-lactamase"/>
    <property type="match status" value="2"/>
</dbReference>
<dbReference type="Proteomes" id="UP001515660">
    <property type="component" value="Unassembled WGS sequence"/>
</dbReference>
<dbReference type="InterPro" id="IPR001466">
    <property type="entry name" value="Beta-lactam-related"/>
</dbReference>
<name>A0ABX0G338_9RHOB</name>
<dbReference type="InterPro" id="IPR050789">
    <property type="entry name" value="Diverse_Enzym_Activities"/>
</dbReference>
<proteinExistence type="predicted"/>
<keyword evidence="3" id="KW-0378">Hydrolase</keyword>
<dbReference type="GO" id="GO:0016787">
    <property type="term" value="F:hydrolase activity"/>
    <property type="evidence" value="ECO:0007669"/>
    <property type="project" value="UniProtKB-KW"/>
</dbReference>
<feature type="domain" description="Beta-lactamase-related" evidence="2">
    <location>
        <begin position="77"/>
        <end position="162"/>
    </location>
</feature>
<evidence type="ECO:0000313" key="3">
    <source>
        <dbReference type="EMBL" id="NHB75501.1"/>
    </source>
</evidence>
<accession>A0ABX0G338</accession>
<dbReference type="Gene3D" id="3.40.710.10">
    <property type="entry name" value="DD-peptidase/beta-lactamase superfamily"/>
    <property type="match status" value="1"/>
</dbReference>